<reference evidence="10 11" key="1">
    <citation type="submission" date="2024-04" db="EMBL/GenBank/DDBJ databases">
        <title>Phyllosticta paracitricarpa is synonymous to the EU quarantine fungus P. citricarpa based on phylogenomic analyses.</title>
        <authorList>
            <consortium name="Lawrence Berkeley National Laboratory"/>
            <person name="Van Ingen-Buijs V.A."/>
            <person name="Van Westerhoven A.C."/>
            <person name="Haridas S."/>
            <person name="Skiadas P."/>
            <person name="Martin F."/>
            <person name="Groenewald J.Z."/>
            <person name="Crous P.W."/>
            <person name="Seidl M.F."/>
        </authorList>
    </citation>
    <scope>NUCLEOTIDE SEQUENCE [LARGE SCALE GENOMIC DNA]</scope>
    <source>
        <strain evidence="10 11">CBS 123374</strain>
    </source>
</reference>
<feature type="compositionally biased region" description="Pro residues" evidence="9">
    <location>
        <begin position="21"/>
        <end position="30"/>
    </location>
</feature>
<dbReference type="Pfam" id="PF08528">
    <property type="entry name" value="Whi5"/>
    <property type="match status" value="1"/>
</dbReference>
<feature type="region of interest" description="Disordered" evidence="9">
    <location>
        <begin position="245"/>
        <end position="419"/>
    </location>
</feature>
<dbReference type="EMBL" id="JBBWRZ010000014">
    <property type="protein sequence ID" value="KAK8223232.1"/>
    <property type="molecule type" value="Genomic_DNA"/>
</dbReference>
<evidence type="ECO:0000313" key="10">
    <source>
        <dbReference type="EMBL" id="KAK8223232.1"/>
    </source>
</evidence>
<evidence type="ECO:0000256" key="6">
    <source>
        <dbReference type="ARBA" id="ARBA00023015"/>
    </source>
</evidence>
<evidence type="ECO:0000256" key="1">
    <source>
        <dbReference type="ARBA" id="ARBA00004123"/>
    </source>
</evidence>
<protein>
    <submittedName>
        <fullName evidence="10">Uncharacterized protein</fullName>
    </submittedName>
</protein>
<feature type="compositionally biased region" description="Polar residues" evidence="9">
    <location>
        <begin position="245"/>
        <end position="258"/>
    </location>
</feature>
<comment type="subcellular location">
    <subcellularLocation>
        <location evidence="2">Cytoplasm</location>
    </subcellularLocation>
    <subcellularLocation>
        <location evidence="1">Nucleus</location>
    </subcellularLocation>
</comment>
<feature type="region of interest" description="Disordered" evidence="9">
    <location>
        <begin position="149"/>
        <end position="208"/>
    </location>
</feature>
<keyword evidence="8" id="KW-0539">Nucleus</keyword>
<gene>
    <name evidence="10" type="ORF">HDK90DRAFT_470817</name>
</gene>
<dbReference type="PANTHER" id="PTHR28246:SF1">
    <property type="entry name" value="G1-SPECIFIC TRANSCRIPTIONAL REPRESSOR WHI5-RELATED"/>
    <property type="match status" value="1"/>
</dbReference>
<feature type="region of interest" description="Disordered" evidence="9">
    <location>
        <begin position="13"/>
        <end position="109"/>
    </location>
</feature>
<accession>A0ABR1Y999</accession>
<organism evidence="10 11">
    <name type="scientific">Phyllosticta capitalensis</name>
    <dbReference type="NCBI Taxonomy" id="121624"/>
    <lineage>
        <taxon>Eukaryota</taxon>
        <taxon>Fungi</taxon>
        <taxon>Dikarya</taxon>
        <taxon>Ascomycota</taxon>
        <taxon>Pezizomycotina</taxon>
        <taxon>Dothideomycetes</taxon>
        <taxon>Dothideomycetes incertae sedis</taxon>
        <taxon>Botryosphaeriales</taxon>
        <taxon>Phyllostictaceae</taxon>
        <taxon>Phyllosticta</taxon>
    </lineage>
</organism>
<feature type="compositionally biased region" description="Basic and acidic residues" evidence="9">
    <location>
        <begin position="511"/>
        <end position="550"/>
    </location>
</feature>
<evidence type="ECO:0000256" key="8">
    <source>
        <dbReference type="ARBA" id="ARBA00023242"/>
    </source>
</evidence>
<feature type="compositionally biased region" description="Polar residues" evidence="9">
    <location>
        <begin position="362"/>
        <end position="375"/>
    </location>
</feature>
<feature type="compositionally biased region" description="Polar residues" evidence="9">
    <location>
        <begin position="445"/>
        <end position="459"/>
    </location>
</feature>
<keyword evidence="4" id="KW-0963">Cytoplasm</keyword>
<feature type="compositionally biased region" description="Low complexity" evidence="9">
    <location>
        <begin position="62"/>
        <end position="78"/>
    </location>
</feature>
<keyword evidence="5" id="KW-0678">Repressor</keyword>
<comment type="caution">
    <text evidence="10">The sequence shown here is derived from an EMBL/GenBank/DDBJ whole genome shotgun (WGS) entry which is preliminary data.</text>
</comment>
<evidence type="ECO:0000256" key="7">
    <source>
        <dbReference type="ARBA" id="ARBA00023163"/>
    </source>
</evidence>
<feature type="compositionally biased region" description="Polar residues" evidence="9">
    <location>
        <begin position="564"/>
        <end position="576"/>
    </location>
</feature>
<evidence type="ECO:0000256" key="4">
    <source>
        <dbReference type="ARBA" id="ARBA00022490"/>
    </source>
</evidence>
<dbReference type="PANTHER" id="PTHR28246">
    <property type="entry name" value="G1-SPECIFIC TRANSCRIPTIONAL REPRESSOR WHI5-RELATED"/>
    <property type="match status" value="1"/>
</dbReference>
<feature type="compositionally biased region" description="Polar residues" evidence="9">
    <location>
        <begin position="82"/>
        <end position="109"/>
    </location>
</feature>
<keyword evidence="6" id="KW-0805">Transcription regulation</keyword>
<feature type="compositionally biased region" description="Polar residues" evidence="9">
    <location>
        <begin position="388"/>
        <end position="407"/>
    </location>
</feature>
<feature type="compositionally biased region" description="Low complexity" evidence="9">
    <location>
        <begin position="314"/>
        <end position="333"/>
    </location>
</feature>
<feature type="compositionally biased region" description="Polar residues" evidence="9">
    <location>
        <begin position="191"/>
        <end position="207"/>
    </location>
</feature>
<feature type="compositionally biased region" description="Low complexity" evidence="9">
    <location>
        <begin position="31"/>
        <end position="44"/>
    </location>
</feature>
<evidence type="ECO:0000256" key="5">
    <source>
        <dbReference type="ARBA" id="ARBA00022491"/>
    </source>
</evidence>
<evidence type="ECO:0000256" key="9">
    <source>
        <dbReference type="SAM" id="MobiDB-lite"/>
    </source>
</evidence>
<comment type="similarity">
    <text evidence="3">Belongs to the WHI5/NRM1 family.</text>
</comment>
<name>A0ABR1Y999_9PEZI</name>
<dbReference type="InterPro" id="IPR039198">
    <property type="entry name" value="Srl3/Whi5"/>
</dbReference>
<proteinExistence type="inferred from homology"/>
<evidence type="ECO:0000256" key="3">
    <source>
        <dbReference type="ARBA" id="ARBA00006922"/>
    </source>
</evidence>
<feature type="compositionally biased region" description="Low complexity" evidence="9">
    <location>
        <begin position="275"/>
        <end position="285"/>
    </location>
</feature>
<feature type="region of interest" description="Disordered" evidence="9">
    <location>
        <begin position="445"/>
        <end position="596"/>
    </location>
</feature>
<keyword evidence="7" id="KW-0804">Transcription</keyword>
<evidence type="ECO:0000313" key="11">
    <source>
        <dbReference type="Proteomes" id="UP001492380"/>
    </source>
</evidence>
<sequence length="596" mass="62571">METVASLEFERAAAHHVAAASPPPPLPPVSVRPAVSLAARAPSSAHHHHPAASYRTGTSHPSASQESQLSVSSTTSAAPRLLSSQSNVSTDSIPETESTSPATSNVSSHIDLSKTATATANASASAPLQNSVAPNTCVTPRKQTALQHDFSPRSAAGSPMAIDTPPTSRGAKRTASGLIKPPTNAYAGNETGASSTAHSRNTSTESGLSRIGKLSAELKTRLSYAMIKVQNGWEQKSIDELETVASQRNSPAVQTPTFARTIASPRGADSRRQSAHSAPDHASPSRGSPLNSISRAYPSSYPNSASRADDRARPTTSSTTSSNDSSTPSLAPSVSISPKRHRRSTSDRPPPKLGTYQPKPQPQESTTAYPTTPTGKYQGPARPHQRNHSNSPYPQAHQTQTPTTRQGQLPPRSGGIPAGILRMPSQQAEMDAVDSLLFMSSPNNSAHFAQQHNHSSGSTLRPEVSSGSAVKRVAFNEGKRGRGSGYGAADSEKFSEGAGVDVDVEMEMDSEEKVNGDRRASQEKRETRIRDAPGYETKETKKQGEDKIAKEWASVVGSAPGQKKGSTIPAQHTTQAPVPAPIQVNGRADSASASSG</sequence>
<dbReference type="InterPro" id="IPR013734">
    <property type="entry name" value="TF_Nrm1/Whi5"/>
</dbReference>
<keyword evidence="11" id="KW-1185">Reference proteome</keyword>
<dbReference type="Proteomes" id="UP001492380">
    <property type="component" value="Unassembled WGS sequence"/>
</dbReference>
<evidence type="ECO:0000256" key="2">
    <source>
        <dbReference type="ARBA" id="ARBA00004496"/>
    </source>
</evidence>